<name>A0A0H1RE41_9HYPH</name>
<dbReference type="PATRIC" id="fig|1225564.3.peg.2449"/>
<evidence type="ECO:0000313" key="3">
    <source>
        <dbReference type="EMBL" id="KLK93465.1"/>
    </source>
</evidence>
<dbReference type="Gene3D" id="2.60.120.10">
    <property type="entry name" value="Jelly Rolls"/>
    <property type="match status" value="1"/>
</dbReference>
<proteinExistence type="predicted"/>
<keyword evidence="4" id="KW-1185">Reference proteome</keyword>
<feature type="chain" id="PRO_5002593643" evidence="1">
    <location>
        <begin position="33"/>
        <end position="165"/>
    </location>
</feature>
<dbReference type="InterPro" id="IPR014710">
    <property type="entry name" value="RmlC-like_jellyroll"/>
</dbReference>
<dbReference type="InterPro" id="IPR013096">
    <property type="entry name" value="Cupin_2"/>
</dbReference>
<evidence type="ECO:0000259" key="2">
    <source>
        <dbReference type="Pfam" id="PF07883"/>
    </source>
</evidence>
<feature type="signal peptide" evidence="1">
    <location>
        <begin position="1"/>
        <end position="32"/>
    </location>
</feature>
<dbReference type="Pfam" id="PF07883">
    <property type="entry name" value="Cupin_2"/>
    <property type="match status" value="1"/>
</dbReference>
<sequence length="165" mass="18011">MLNRIQGAFMLRHGLCAVALLAGAVLAAPAHAGECPADKMKAGARAQGETQPKGVTDTTLASIDLSKEKVNLQDRQMRIRRLVVQPGGVVPWHSHEDRPALIYVVSGTIEEYASNCTVPIVHKAGEVSVEKLGVQHWWKNTGKAPAVLLSSDVFHEMRKEDEHMM</sequence>
<dbReference type="EMBL" id="LCYG01000020">
    <property type="protein sequence ID" value="KLK93465.1"/>
    <property type="molecule type" value="Genomic_DNA"/>
</dbReference>
<reference evidence="3 4" key="1">
    <citation type="submission" date="2015-05" db="EMBL/GenBank/DDBJ databases">
        <title>Draft genome sequence of Microvirga vignae strain BR3299, a novel nitrogen fixing bacteria isolated from Brazil semi-aired region.</title>
        <authorList>
            <person name="Zilli J.E."/>
            <person name="Passos S.R."/>
            <person name="Leite J."/>
            <person name="Baldani J.I."/>
            <person name="Xavier G.R."/>
            <person name="Rumjaneck N.G."/>
            <person name="Simoes-Araujo J.L."/>
        </authorList>
    </citation>
    <scope>NUCLEOTIDE SEQUENCE [LARGE SCALE GENOMIC DNA]</scope>
    <source>
        <strain evidence="3 4">BR3299</strain>
    </source>
</reference>
<evidence type="ECO:0000313" key="4">
    <source>
        <dbReference type="Proteomes" id="UP000035489"/>
    </source>
</evidence>
<gene>
    <name evidence="3" type="ORF">AA309_09135</name>
</gene>
<keyword evidence="1" id="KW-0732">Signal</keyword>
<feature type="domain" description="Cupin type-2" evidence="2">
    <location>
        <begin position="82"/>
        <end position="150"/>
    </location>
</feature>
<comment type="caution">
    <text evidence="3">The sequence shown here is derived from an EMBL/GenBank/DDBJ whole genome shotgun (WGS) entry which is preliminary data.</text>
</comment>
<dbReference type="AlphaFoldDB" id="A0A0H1RE41"/>
<organism evidence="3 4">
    <name type="scientific">Microvirga vignae</name>
    <dbReference type="NCBI Taxonomy" id="1225564"/>
    <lineage>
        <taxon>Bacteria</taxon>
        <taxon>Pseudomonadati</taxon>
        <taxon>Pseudomonadota</taxon>
        <taxon>Alphaproteobacteria</taxon>
        <taxon>Hyphomicrobiales</taxon>
        <taxon>Methylobacteriaceae</taxon>
        <taxon>Microvirga</taxon>
    </lineage>
</organism>
<dbReference type="RefSeq" id="WP_047188672.1">
    <property type="nucleotide sequence ID" value="NZ_LCYG01000020.1"/>
</dbReference>
<dbReference type="OrthoDB" id="8561853at2"/>
<accession>A0A0H1RE41</accession>
<protein>
    <submittedName>
        <fullName evidence="3">Cupin</fullName>
    </submittedName>
</protein>
<dbReference type="STRING" id="1225564.AA309_09135"/>
<dbReference type="InterPro" id="IPR011051">
    <property type="entry name" value="RmlC_Cupin_sf"/>
</dbReference>
<dbReference type="Proteomes" id="UP000035489">
    <property type="component" value="Unassembled WGS sequence"/>
</dbReference>
<dbReference type="SUPFAM" id="SSF51182">
    <property type="entry name" value="RmlC-like cupins"/>
    <property type="match status" value="1"/>
</dbReference>
<evidence type="ECO:0000256" key="1">
    <source>
        <dbReference type="SAM" id="SignalP"/>
    </source>
</evidence>